<keyword evidence="4" id="KW-0540">Nuclease</keyword>
<dbReference type="PANTHER" id="PTHR35046">
    <property type="entry name" value="ZINC KNUCKLE (CCHC-TYPE) FAMILY PROTEIN"/>
    <property type="match status" value="1"/>
</dbReference>
<dbReference type="InterPro" id="IPR043502">
    <property type="entry name" value="DNA/RNA_pol_sf"/>
</dbReference>
<dbReference type="PROSITE" id="PS50994">
    <property type="entry name" value="INTEGRASE"/>
    <property type="match status" value="1"/>
</dbReference>
<dbReference type="FunFam" id="3.30.70.270:FF:000020">
    <property type="entry name" value="Transposon Tf2-6 polyprotein-like Protein"/>
    <property type="match status" value="1"/>
</dbReference>
<dbReference type="GO" id="GO:0004519">
    <property type="term" value="F:endonuclease activity"/>
    <property type="evidence" value="ECO:0007669"/>
    <property type="project" value="UniProtKB-KW"/>
</dbReference>
<feature type="coiled-coil region" evidence="8">
    <location>
        <begin position="1063"/>
        <end position="1090"/>
    </location>
</feature>
<accession>A0ABD1A9I7</accession>
<name>A0ABD1A9I7_CARAN</name>
<dbReference type="Gene3D" id="3.10.20.370">
    <property type="match status" value="1"/>
</dbReference>
<dbReference type="EMBL" id="JBANAX010000557">
    <property type="protein sequence ID" value="KAL1203463.1"/>
    <property type="molecule type" value="Genomic_DNA"/>
</dbReference>
<evidence type="ECO:0000256" key="9">
    <source>
        <dbReference type="SAM" id="MobiDB-lite"/>
    </source>
</evidence>
<dbReference type="Pfam" id="PF24626">
    <property type="entry name" value="SH3_Tf2-1"/>
    <property type="match status" value="1"/>
</dbReference>
<dbReference type="AlphaFoldDB" id="A0ABD1A9I7"/>
<evidence type="ECO:0000256" key="2">
    <source>
        <dbReference type="ARBA" id="ARBA00022679"/>
    </source>
</evidence>
<feature type="compositionally biased region" description="Basic and acidic residues" evidence="9">
    <location>
        <begin position="43"/>
        <end position="58"/>
    </location>
</feature>
<dbReference type="Gene3D" id="3.10.10.10">
    <property type="entry name" value="HIV Type 1 Reverse Transcriptase, subunit A, domain 1"/>
    <property type="match status" value="1"/>
</dbReference>
<dbReference type="Pfam" id="PF17917">
    <property type="entry name" value="RT_RNaseH"/>
    <property type="match status" value="1"/>
</dbReference>
<evidence type="ECO:0000256" key="4">
    <source>
        <dbReference type="ARBA" id="ARBA00022722"/>
    </source>
</evidence>
<protein>
    <recommendedName>
        <fullName evidence="1">RNA-directed DNA polymerase</fullName>
        <ecNumber evidence="1">2.7.7.49</ecNumber>
    </recommendedName>
</protein>
<comment type="caution">
    <text evidence="11">The sequence shown here is derived from an EMBL/GenBank/DDBJ whole genome shotgun (WGS) entry which is preliminary data.</text>
</comment>
<dbReference type="Gene3D" id="2.40.70.10">
    <property type="entry name" value="Acid Proteases"/>
    <property type="match status" value="1"/>
</dbReference>
<dbReference type="SUPFAM" id="SSF53098">
    <property type="entry name" value="Ribonuclease H-like"/>
    <property type="match status" value="1"/>
</dbReference>
<dbReference type="InterPro" id="IPR021109">
    <property type="entry name" value="Peptidase_aspartic_dom_sf"/>
</dbReference>
<dbReference type="Gene3D" id="3.30.420.10">
    <property type="entry name" value="Ribonuclease H-like superfamily/Ribonuclease H"/>
    <property type="match status" value="1"/>
</dbReference>
<dbReference type="GO" id="GO:0003964">
    <property type="term" value="F:RNA-directed DNA polymerase activity"/>
    <property type="evidence" value="ECO:0007669"/>
    <property type="project" value="UniProtKB-KW"/>
</dbReference>
<dbReference type="Pfam" id="PF00665">
    <property type="entry name" value="rve"/>
    <property type="match status" value="1"/>
</dbReference>
<dbReference type="FunFam" id="1.10.340.70:FF:000001">
    <property type="entry name" value="Retrovirus-related Pol polyprotein from transposon gypsy-like Protein"/>
    <property type="match status" value="1"/>
</dbReference>
<dbReference type="PANTHER" id="PTHR35046:SF9">
    <property type="entry name" value="RNA-DIRECTED DNA POLYMERASE"/>
    <property type="match status" value="1"/>
</dbReference>
<sequence>MVTPPEDGEEGGSNSVNQKQMYEALTADMGRLIAEQFEAFRLEKENSKRARKERDKQSQAEASNHLEYYSQSSKSSSHRRRRHAREERVVPRDNLAGVKIRIPSFQGTSDPEEYLEWEKKMEIAFNCHDYTEESKVKVAPTEFTGYALSWWDQLTLTRRRIGDYPMETWTQMKNIMRQRFVPSHYNRELHHRLRNLVQGNRSVEEYFKEMETLIIRADIQEDQEATMSRFMGGLSRDIVDKLEVQNYVELEELLHKAIMFEKQLKRRSSKPSFTSGKSSYHREEKSGTQKDYKPFVKPKVEGLDLKGKSTNVASRTRDIKWFKCHGVGHYASECSNKRVMIIMANGEVESEDEMPKDKQLEEDSSAEEYEPAAKGQMMVGVAIRALSVIAKSDEQEQRENLFHTRCLVKDQICSVIIDGGSCTNVASETMVAKLGLQVIKHSKPYMLQWLNENGEMAVNNQVKVPLSIGKYEDEVLCDILPMEASHILLGRPWQSDRKEYRDVFPKESPDGLPPIRGIEHQIDFVPGSSLPNKPAYRTNPVETKELQKQVTELMEKGHIRESLSPCVVPVLLVPKKDGSWRMCFVVSADGVKVDEEKVKAIREWPSPTSVGEVRSFHGLAGFYRRFVKDFSTLAAPLTEVIKKNVGFKWEKAQEDAFQTLKEKLTQAPILSLPDFIKTFEIECDASGVGIGAVLMQDKKPIAYFSEKLGGATLNYPTYDKELYALVRALQTWQHYLWPKDFVIHTDHESLKHLKGQQKLNKRHARWVEFVETFPYIIKYKKGKDNVVADALSRRHEGYLFYNNRLCVPNSSLRDLFLREAHGGGLMGHFGVSKTMQVMQNHFHWPHMRRDVEKLCERCSTCKQAKAKSQPHGLYNPLPIPLHPWNDISMDFVVGLPRTRTGKDSIFVVVDRFSKMAHFIPCHKTDDAKHVADLFFREVVRLHGMPKTIVSDRDTKFLSYFWKTLWSKLGTKLLFSTTCHPQTDGQTEIVNRTLSALLRALIKKNLKAWEECLPHVEFAYNHSMHSASKFSPFEIVYGFNPTTPLDLMPLPLSERTSTDGKKKAEMVQQIHEEARKNIEDKTKQYTKYANKGRKELIFEKGDLVWIHLRKDRFPNERKSKLMPRMDGPFKVLQRINHNAYILDLQDKTDLRTNPFQVGEPDVSMESLDNMESLDHGTSPHLEPVEFGAEEDAALIVPTGPMTRSRAKEFNQIINNRLLTIQASLRCDACPATLVVIQAI</sequence>
<keyword evidence="8" id="KW-0175">Coiled coil</keyword>
<dbReference type="Pfam" id="PF08284">
    <property type="entry name" value="RVP_2"/>
    <property type="match status" value="1"/>
</dbReference>
<evidence type="ECO:0000256" key="6">
    <source>
        <dbReference type="ARBA" id="ARBA00022801"/>
    </source>
</evidence>
<proteinExistence type="predicted"/>
<dbReference type="Gene3D" id="1.10.340.70">
    <property type="match status" value="1"/>
</dbReference>
<evidence type="ECO:0000256" key="7">
    <source>
        <dbReference type="ARBA" id="ARBA00022918"/>
    </source>
</evidence>
<dbReference type="SUPFAM" id="SSF56672">
    <property type="entry name" value="DNA/RNA polymerases"/>
    <property type="match status" value="1"/>
</dbReference>
<dbReference type="Pfam" id="PF17921">
    <property type="entry name" value="Integrase_H2C2"/>
    <property type="match status" value="1"/>
</dbReference>
<feature type="region of interest" description="Disordered" evidence="9">
    <location>
        <begin position="1"/>
        <end position="22"/>
    </location>
</feature>
<feature type="region of interest" description="Disordered" evidence="9">
    <location>
        <begin position="43"/>
        <end position="89"/>
    </location>
</feature>
<dbReference type="InterPro" id="IPR012337">
    <property type="entry name" value="RNaseH-like_sf"/>
</dbReference>
<dbReference type="InterPro" id="IPR041588">
    <property type="entry name" value="Integrase_H2C2"/>
</dbReference>
<evidence type="ECO:0000256" key="3">
    <source>
        <dbReference type="ARBA" id="ARBA00022695"/>
    </source>
</evidence>
<feature type="region of interest" description="Disordered" evidence="9">
    <location>
        <begin position="269"/>
        <end position="292"/>
    </location>
</feature>
<keyword evidence="6" id="KW-0378">Hydrolase</keyword>
<keyword evidence="12" id="KW-1185">Reference proteome</keyword>
<keyword evidence="5" id="KW-0255">Endonuclease</keyword>
<dbReference type="InterPro" id="IPR036397">
    <property type="entry name" value="RNaseH_sf"/>
</dbReference>
<dbReference type="CDD" id="cd00303">
    <property type="entry name" value="retropepsin_like"/>
    <property type="match status" value="1"/>
</dbReference>
<evidence type="ECO:0000256" key="5">
    <source>
        <dbReference type="ARBA" id="ARBA00022759"/>
    </source>
</evidence>
<feature type="region of interest" description="Disordered" evidence="9">
    <location>
        <begin position="348"/>
        <end position="371"/>
    </location>
</feature>
<dbReference type="FunFam" id="3.30.420.10:FF:000032">
    <property type="entry name" value="Retrovirus-related Pol polyprotein from transposon 297-like Protein"/>
    <property type="match status" value="1"/>
</dbReference>
<dbReference type="InterPro" id="IPR005162">
    <property type="entry name" value="Retrotrans_gag_dom"/>
</dbReference>
<dbReference type="Pfam" id="PF03732">
    <property type="entry name" value="Retrotrans_gag"/>
    <property type="match status" value="1"/>
</dbReference>
<keyword evidence="3" id="KW-0548">Nucleotidyltransferase</keyword>
<dbReference type="InterPro" id="IPR043128">
    <property type="entry name" value="Rev_trsase/Diguanyl_cyclase"/>
</dbReference>
<gene>
    <name evidence="11" type="ORF">V5N11_014389</name>
</gene>
<dbReference type="CDD" id="cd09274">
    <property type="entry name" value="RNase_HI_RT_Ty3"/>
    <property type="match status" value="1"/>
</dbReference>
<evidence type="ECO:0000256" key="8">
    <source>
        <dbReference type="SAM" id="Coils"/>
    </source>
</evidence>
<dbReference type="InterPro" id="IPR041373">
    <property type="entry name" value="RT_RNaseH"/>
</dbReference>
<evidence type="ECO:0000259" key="10">
    <source>
        <dbReference type="PROSITE" id="PS50994"/>
    </source>
</evidence>
<dbReference type="Gene3D" id="3.30.70.270">
    <property type="match status" value="1"/>
</dbReference>
<reference evidence="11 12" key="1">
    <citation type="submission" date="2024-04" db="EMBL/GenBank/DDBJ databases">
        <title>Genome assembly C_amara_ONT_v2.</title>
        <authorList>
            <person name="Yant L."/>
            <person name="Moore C."/>
            <person name="Slenker M."/>
        </authorList>
    </citation>
    <scope>NUCLEOTIDE SEQUENCE [LARGE SCALE GENOMIC DNA]</scope>
    <source>
        <tissue evidence="11">Leaf</tissue>
    </source>
</reference>
<dbReference type="InterPro" id="IPR001584">
    <property type="entry name" value="Integrase_cat-core"/>
</dbReference>
<evidence type="ECO:0000313" key="11">
    <source>
        <dbReference type="EMBL" id="KAL1203463.1"/>
    </source>
</evidence>
<feature type="compositionally biased region" description="Basic and acidic residues" evidence="9">
    <location>
        <begin position="280"/>
        <end position="292"/>
    </location>
</feature>
<dbReference type="Proteomes" id="UP001558713">
    <property type="component" value="Unassembled WGS sequence"/>
</dbReference>
<dbReference type="GO" id="GO:0016787">
    <property type="term" value="F:hydrolase activity"/>
    <property type="evidence" value="ECO:0007669"/>
    <property type="project" value="UniProtKB-KW"/>
</dbReference>
<dbReference type="EC" id="2.7.7.49" evidence="1"/>
<organism evidence="11 12">
    <name type="scientific">Cardamine amara subsp. amara</name>
    <dbReference type="NCBI Taxonomy" id="228776"/>
    <lineage>
        <taxon>Eukaryota</taxon>
        <taxon>Viridiplantae</taxon>
        <taxon>Streptophyta</taxon>
        <taxon>Embryophyta</taxon>
        <taxon>Tracheophyta</taxon>
        <taxon>Spermatophyta</taxon>
        <taxon>Magnoliopsida</taxon>
        <taxon>eudicotyledons</taxon>
        <taxon>Gunneridae</taxon>
        <taxon>Pentapetalae</taxon>
        <taxon>rosids</taxon>
        <taxon>malvids</taxon>
        <taxon>Brassicales</taxon>
        <taxon>Brassicaceae</taxon>
        <taxon>Cardamineae</taxon>
        <taxon>Cardamine</taxon>
    </lineage>
</organism>
<evidence type="ECO:0000256" key="1">
    <source>
        <dbReference type="ARBA" id="ARBA00012493"/>
    </source>
</evidence>
<keyword evidence="2" id="KW-0808">Transferase</keyword>
<evidence type="ECO:0000313" key="12">
    <source>
        <dbReference type="Proteomes" id="UP001558713"/>
    </source>
</evidence>
<feature type="domain" description="Integrase catalytic" evidence="10">
    <location>
        <begin position="879"/>
        <end position="1039"/>
    </location>
</feature>
<feature type="compositionally biased region" description="Acidic residues" evidence="9">
    <location>
        <begin position="1"/>
        <end position="10"/>
    </location>
</feature>
<dbReference type="InterPro" id="IPR056924">
    <property type="entry name" value="SH3_Tf2-1"/>
</dbReference>
<keyword evidence="7" id="KW-0695">RNA-directed DNA polymerase</keyword>